<dbReference type="Proteomes" id="UP001217500">
    <property type="component" value="Chromosome"/>
</dbReference>
<dbReference type="Pfam" id="PF09335">
    <property type="entry name" value="VTT_dom"/>
    <property type="match status" value="1"/>
</dbReference>
<feature type="domain" description="VTT" evidence="2">
    <location>
        <begin position="51"/>
        <end position="155"/>
    </location>
</feature>
<evidence type="ECO:0000259" key="2">
    <source>
        <dbReference type="Pfam" id="PF09335"/>
    </source>
</evidence>
<keyword evidence="4" id="KW-1185">Reference proteome</keyword>
<reference evidence="3" key="1">
    <citation type="submission" date="2023-01" db="EMBL/GenBank/DDBJ databases">
        <title>The genome sequence of Kordiimonadaceae bacterium 6D33.</title>
        <authorList>
            <person name="Liu Y."/>
        </authorList>
    </citation>
    <scope>NUCLEOTIDE SEQUENCE</scope>
    <source>
        <strain evidence="3">6D33</strain>
    </source>
</reference>
<dbReference type="KEGG" id="gso:PH603_04290"/>
<dbReference type="InterPro" id="IPR032816">
    <property type="entry name" value="VTT_dom"/>
</dbReference>
<dbReference type="RefSeq" id="WP_289504720.1">
    <property type="nucleotide sequence ID" value="NZ_CP116805.1"/>
</dbReference>
<name>A0AAF0BM35_9PROT</name>
<sequence>MLKRLYDWSMDRVARPSGEKWLAGLSFAEASFFPIPPDILLMPMIIADRSRAWRLALIATIASVIGAGLGYLIGHFLYEAVALPLIELYGYAEKFSAFEAYYAEYGVLIVLIGGLTPIPFKVITIASGVAGLDPLLFMLSCIPARAPRFFAEALLLWKFGPPIRAFVEKRLSLVFTLFVALLIGGFVALKFV</sequence>
<gene>
    <name evidence="3" type="ORF">PH603_04290</name>
</gene>
<keyword evidence="1" id="KW-0472">Membrane</keyword>
<organism evidence="3 4">
    <name type="scientific">Gimibacter soli</name>
    <dbReference type="NCBI Taxonomy" id="3024400"/>
    <lineage>
        <taxon>Bacteria</taxon>
        <taxon>Pseudomonadati</taxon>
        <taxon>Pseudomonadota</taxon>
        <taxon>Alphaproteobacteria</taxon>
        <taxon>Kordiimonadales</taxon>
        <taxon>Temperatibacteraceae</taxon>
        <taxon>Gimibacter</taxon>
    </lineage>
</organism>
<feature type="transmembrane region" description="Helical" evidence="1">
    <location>
        <begin position="171"/>
        <end position="189"/>
    </location>
</feature>
<keyword evidence="1" id="KW-1133">Transmembrane helix</keyword>
<dbReference type="AlphaFoldDB" id="A0AAF0BM35"/>
<keyword evidence="1" id="KW-0812">Transmembrane</keyword>
<dbReference type="EMBL" id="CP116805">
    <property type="protein sequence ID" value="WCL54977.1"/>
    <property type="molecule type" value="Genomic_DNA"/>
</dbReference>
<dbReference type="InterPro" id="IPR051311">
    <property type="entry name" value="DedA_domain"/>
</dbReference>
<evidence type="ECO:0000313" key="3">
    <source>
        <dbReference type="EMBL" id="WCL54977.1"/>
    </source>
</evidence>
<evidence type="ECO:0000256" key="1">
    <source>
        <dbReference type="SAM" id="Phobius"/>
    </source>
</evidence>
<feature type="transmembrane region" description="Helical" evidence="1">
    <location>
        <begin position="98"/>
        <end position="120"/>
    </location>
</feature>
<feature type="transmembrane region" description="Helical" evidence="1">
    <location>
        <begin position="53"/>
        <end position="78"/>
    </location>
</feature>
<dbReference type="PANTHER" id="PTHR42709">
    <property type="entry name" value="ALKALINE PHOSPHATASE LIKE PROTEIN"/>
    <property type="match status" value="1"/>
</dbReference>
<accession>A0AAF0BM35</accession>
<evidence type="ECO:0000313" key="4">
    <source>
        <dbReference type="Proteomes" id="UP001217500"/>
    </source>
</evidence>
<protein>
    <submittedName>
        <fullName evidence="3">DedA family protein</fullName>
    </submittedName>
</protein>
<dbReference type="PANTHER" id="PTHR42709:SF11">
    <property type="entry name" value="DEDA FAMILY PROTEIN"/>
    <property type="match status" value="1"/>
</dbReference>
<dbReference type="GO" id="GO:0005886">
    <property type="term" value="C:plasma membrane"/>
    <property type="evidence" value="ECO:0007669"/>
    <property type="project" value="TreeGrafter"/>
</dbReference>
<proteinExistence type="predicted"/>